<dbReference type="AlphaFoldDB" id="A0A1Q9C982"/>
<keyword evidence="2" id="KW-1133">Transmembrane helix</keyword>
<evidence type="ECO:0000313" key="4">
    <source>
        <dbReference type="Proteomes" id="UP000186817"/>
    </source>
</evidence>
<keyword evidence="4" id="KW-1185">Reference proteome</keyword>
<evidence type="ECO:0000313" key="3">
    <source>
        <dbReference type="EMBL" id="OLP79427.1"/>
    </source>
</evidence>
<feature type="compositionally biased region" description="Acidic residues" evidence="1">
    <location>
        <begin position="10"/>
        <end position="22"/>
    </location>
</feature>
<organism evidence="3 4">
    <name type="scientific">Symbiodinium microadriaticum</name>
    <name type="common">Dinoflagellate</name>
    <name type="synonym">Zooxanthella microadriatica</name>
    <dbReference type="NCBI Taxonomy" id="2951"/>
    <lineage>
        <taxon>Eukaryota</taxon>
        <taxon>Sar</taxon>
        <taxon>Alveolata</taxon>
        <taxon>Dinophyceae</taxon>
        <taxon>Suessiales</taxon>
        <taxon>Symbiodiniaceae</taxon>
        <taxon>Symbiodinium</taxon>
    </lineage>
</organism>
<comment type="caution">
    <text evidence="3">The sequence shown here is derived from an EMBL/GenBank/DDBJ whole genome shotgun (WGS) entry which is preliminary data.</text>
</comment>
<protein>
    <submittedName>
        <fullName evidence="3">Uncharacterized protein</fullName>
    </submittedName>
</protein>
<gene>
    <name evidence="3" type="ORF">AK812_SmicGene40287</name>
</gene>
<evidence type="ECO:0000256" key="1">
    <source>
        <dbReference type="SAM" id="MobiDB-lite"/>
    </source>
</evidence>
<proteinExistence type="predicted"/>
<feature type="transmembrane region" description="Helical" evidence="2">
    <location>
        <begin position="31"/>
        <end position="50"/>
    </location>
</feature>
<name>A0A1Q9C982_SYMMI</name>
<accession>A0A1Q9C982</accession>
<keyword evidence="2" id="KW-0472">Membrane</keyword>
<sequence length="92" mass="10132">MTVVSNGHADEEEEEEEEDDGDHGEPDGTSFPLLPLLMAMMMTITVEVMAKKMVMPLQATLCEVPENPLGRIAYLCGQGGERRAPRDDVRLS</sequence>
<dbReference type="Proteomes" id="UP000186817">
    <property type="component" value="Unassembled WGS sequence"/>
</dbReference>
<evidence type="ECO:0000256" key="2">
    <source>
        <dbReference type="SAM" id="Phobius"/>
    </source>
</evidence>
<feature type="region of interest" description="Disordered" evidence="1">
    <location>
        <begin position="1"/>
        <end position="32"/>
    </location>
</feature>
<keyword evidence="2" id="KW-0812">Transmembrane</keyword>
<reference evidence="3 4" key="1">
    <citation type="submission" date="2016-02" db="EMBL/GenBank/DDBJ databases">
        <title>Genome analysis of coral dinoflagellate symbionts highlights evolutionary adaptations to a symbiotic lifestyle.</title>
        <authorList>
            <person name="Aranda M."/>
            <person name="Li Y."/>
            <person name="Liew Y.J."/>
            <person name="Baumgarten S."/>
            <person name="Simakov O."/>
            <person name="Wilson M."/>
            <person name="Piel J."/>
            <person name="Ashoor H."/>
            <person name="Bougouffa S."/>
            <person name="Bajic V.B."/>
            <person name="Ryu T."/>
            <person name="Ravasi T."/>
            <person name="Bayer T."/>
            <person name="Micklem G."/>
            <person name="Kim H."/>
            <person name="Bhak J."/>
            <person name="Lajeunesse T.C."/>
            <person name="Voolstra C.R."/>
        </authorList>
    </citation>
    <scope>NUCLEOTIDE SEQUENCE [LARGE SCALE GENOMIC DNA]</scope>
    <source>
        <strain evidence="3 4">CCMP2467</strain>
    </source>
</reference>
<dbReference type="EMBL" id="LSRX01001486">
    <property type="protein sequence ID" value="OLP79427.1"/>
    <property type="molecule type" value="Genomic_DNA"/>
</dbReference>